<feature type="domain" description="Bacterial spore germination immunoglobulin-like" evidence="2">
    <location>
        <begin position="85"/>
        <end position="169"/>
    </location>
</feature>
<dbReference type="STRING" id="1802164.A3H51_01290"/>
<dbReference type="Proteomes" id="UP000178509">
    <property type="component" value="Unassembled WGS sequence"/>
</dbReference>
<keyword evidence="1" id="KW-0812">Transmembrane</keyword>
<comment type="caution">
    <text evidence="3">The sequence shown here is derived from an EMBL/GenBank/DDBJ whole genome shotgun (WGS) entry which is preliminary data.</text>
</comment>
<feature type="transmembrane region" description="Helical" evidence="1">
    <location>
        <begin position="6"/>
        <end position="25"/>
    </location>
</feature>
<proteinExistence type="predicted"/>
<keyword evidence="1" id="KW-0472">Membrane</keyword>
<gene>
    <name evidence="3" type="ORF">A3H51_01290</name>
</gene>
<dbReference type="InterPro" id="IPR018911">
    <property type="entry name" value="Gmad2_Ig-like_dom"/>
</dbReference>
<dbReference type="Pfam" id="PF10648">
    <property type="entry name" value="Gmad2"/>
    <property type="match status" value="1"/>
</dbReference>
<reference evidence="3 4" key="1">
    <citation type="journal article" date="2016" name="Nat. Commun.">
        <title>Thousands of microbial genomes shed light on interconnected biogeochemical processes in an aquifer system.</title>
        <authorList>
            <person name="Anantharaman K."/>
            <person name="Brown C.T."/>
            <person name="Hug L.A."/>
            <person name="Sharon I."/>
            <person name="Castelle C.J."/>
            <person name="Probst A.J."/>
            <person name="Thomas B.C."/>
            <person name="Singh A."/>
            <person name="Wilkins M.J."/>
            <person name="Karaoz U."/>
            <person name="Brodie E.L."/>
            <person name="Williams K.H."/>
            <person name="Hubbard S.S."/>
            <person name="Banfield J.F."/>
        </authorList>
    </citation>
    <scope>NUCLEOTIDE SEQUENCE [LARGE SCALE GENOMIC DNA]</scope>
</reference>
<organism evidence="3 4">
    <name type="scientific">Candidatus Spechtbacteria bacterium RIFCSPLOWO2_02_FULL_38_8</name>
    <dbReference type="NCBI Taxonomy" id="1802164"/>
    <lineage>
        <taxon>Bacteria</taxon>
        <taxon>Candidatus Spechtiibacteriota</taxon>
    </lineage>
</organism>
<dbReference type="EMBL" id="MHOJ01000043">
    <property type="protein sequence ID" value="OGZ61391.1"/>
    <property type="molecule type" value="Genomic_DNA"/>
</dbReference>
<dbReference type="AlphaFoldDB" id="A0A1G2HGL0"/>
<name>A0A1G2HGL0_9BACT</name>
<evidence type="ECO:0000259" key="2">
    <source>
        <dbReference type="Pfam" id="PF10648"/>
    </source>
</evidence>
<evidence type="ECO:0000256" key="1">
    <source>
        <dbReference type="SAM" id="Phobius"/>
    </source>
</evidence>
<protein>
    <recommendedName>
        <fullName evidence="2">Bacterial spore germination immunoglobulin-like domain-containing protein</fullName>
    </recommendedName>
</protein>
<accession>A0A1G2HGL0</accession>
<evidence type="ECO:0000313" key="4">
    <source>
        <dbReference type="Proteomes" id="UP000178509"/>
    </source>
</evidence>
<keyword evidence="1" id="KW-1133">Transmembrane helix</keyword>
<sequence length="258" mass="29220">MKKFFIFLFIMFTFVFLAVFGIFYVDRLLTENEVKIEEITTNSFEDCIKAEGSVVLESYPAQCKTKNGQSFIQDIGNELELQNIIRVFYPRPADIISSPLVITGEARGNWYFEGDFPIRLLNANDKEIGSALGTAQGEWMTENFVPFRATLEFDTPILSTKGILVFEKSNPSGLSENDNSLRIPIKFERRAAKEARQKDGCIITGCSSQICAKNEVITSCEYLAEYACYNNAICEKQADDECGWTITEETQQCFNLNN</sequence>
<evidence type="ECO:0000313" key="3">
    <source>
        <dbReference type="EMBL" id="OGZ61391.1"/>
    </source>
</evidence>